<protein>
    <submittedName>
        <fullName evidence="4">tRNA (N6-threonylcarbamoyladenosine(37)-N6)-methyltransferase TrmO</fullName>
    </submittedName>
</protein>
<feature type="domain" description="TsaA-like" evidence="3">
    <location>
        <begin position="3"/>
        <end position="133"/>
    </location>
</feature>
<dbReference type="SUPFAM" id="SSF118196">
    <property type="entry name" value="YaeB-like"/>
    <property type="match status" value="1"/>
</dbReference>
<reference evidence="4" key="1">
    <citation type="submission" date="2020-07" db="EMBL/GenBank/DDBJ databases">
        <title>Genomic analysis of a strain of Sedimentibacter Hydroxybenzoicus DSM7310.</title>
        <authorList>
            <person name="Ma S."/>
        </authorList>
    </citation>
    <scope>NUCLEOTIDE SEQUENCE</scope>
    <source>
        <strain evidence="4">DSM 7310</strain>
    </source>
</reference>
<dbReference type="CDD" id="cd09281">
    <property type="entry name" value="UPF0066"/>
    <property type="match status" value="1"/>
</dbReference>
<evidence type="ECO:0000313" key="4">
    <source>
        <dbReference type="EMBL" id="NYB75025.1"/>
    </source>
</evidence>
<dbReference type="PANTHER" id="PTHR12818:SF0">
    <property type="entry name" value="TRNA (ADENINE(37)-N6)-METHYLTRANSFERASE"/>
    <property type="match status" value="1"/>
</dbReference>
<dbReference type="InterPro" id="IPR036413">
    <property type="entry name" value="YaeB-like_sf"/>
</dbReference>
<dbReference type="Pfam" id="PF01980">
    <property type="entry name" value="TrmO_N"/>
    <property type="match status" value="1"/>
</dbReference>
<dbReference type="InterPro" id="IPR040372">
    <property type="entry name" value="YaeB-like"/>
</dbReference>
<keyword evidence="1" id="KW-0949">S-adenosyl-L-methionine</keyword>
<dbReference type="PROSITE" id="PS01318">
    <property type="entry name" value="TSAA_1"/>
    <property type="match status" value="1"/>
</dbReference>
<keyword evidence="5" id="KW-1185">Reference proteome</keyword>
<dbReference type="InterPro" id="IPR023368">
    <property type="entry name" value="UPF0066_cons_site"/>
</dbReference>
<proteinExistence type="inferred from homology"/>
<dbReference type="InterPro" id="IPR023370">
    <property type="entry name" value="TrmO-like_N"/>
</dbReference>
<dbReference type="EMBL" id="JACBNQ010000016">
    <property type="protein sequence ID" value="NYB75025.1"/>
    <property type="molecule type" value="Genomic_DNA"/>
</dbReference>
<dbReference type="AlphaFoldDB" id="A0A974GXG1"/>
<evidence type="ECO:0000256" key="2">
    <source>
        <dbReference type="ARBA" id="ARBA00033753"/>
    </source>
</evidence>
<dbReference type="Gene3D" id="2.40.30.70">
    <property type="entry name" value="YaeB-like"/>
    <property type="match status" value="1"/>
</dbReference>
<dbReference type="Proteomes" id="UP000611629">
    <property type="component" value="Unassembled WGS sequence"/>
</dbReference>
<organism evidence="4 5">
    <name type="scientific">Sedimentibacter hydroxybenzoicus DSM 7310</name>
    <dbReference type="NCBI Taxonomy" id="1123245"/>
    <lineage>
        <taxon>Bacteria</taxon>
        <taxon>Bacillati</taxon>
        <taxon>Bacillota</taxon>
        <taxon>Tissierellia</taxon>
        <taxon>Sedimentibacter</taxon>
    </lineage>
</organism>
<name>A0A974GXG1_SEDHY</name>
<dbReference type="PANTHER" id="PTHR12818">
    <property type="entry name" value="TRNA (ADENINE(37)-N6)-METHYLTRANSFERASE"/>
    <property type="match status" value="1"/>
</dbReference>
<dbReference type="PROSITE" id="PS51668">
    <property type="entry name" value="TSAA_2"/>
    <property type="match status" value="1"/>
</dbReference>
<accession>A0A974GXG1</accession>
<sequence length="139" mass="15549">MNLKRIGIVHSIYKEKGDAPRQGKLSNQESTIEIFPEYIDGLDGIEELSHIVVLYWGDRANRETLKSTPPGSKTEKGVFTIRSPHRPNPIALCVCKIISVKENIITVTGLDAFDNSPVLDIKVFVPKIDTDKDYSHNSD</sequence>
<dbReference type="RefSeq" id="WP_179238732.1">
    <property type="nucleotide sequence ID" value="NZ_JACBNQ010000016.1"/>
</dbReference>
<dbReference type="InterPro" id="IPR036414">
    <property type="entry name" value="YaeB_N_sf"/>
</dbReference>
<evidence type="ECO:0000256" key="1">
    <source>
        <dbReference type="ARBA" id="ARBA00022691"/>
    </source>
</evidence>
<evidence type="ECO:0000259" key="3">
    <source>
        <dbReference type="PROSITE" id="PS51668"/>
    </source>
</evidence>
<evidence type="ECO:0000313" key="5">
    <source>
        <dbReference type="Proteomes" id="UP000611629"/>
    </source>
</evidence>
<comment type="caution">
    <text evidence="4">The sequence shown here is derived from an EMBL/GenBank/DDBJ whole genome shotgun (WGS) entry which is preliminary data.</text>
</comment>
<comment type="similarity">
    <text evidence="2">Belongs to the tRNA methyltransferase O family.</text>
</comment>
<dbReference type="NCBIfam" id="TIGR00104">
    <property type="entry name" value="tRNA_TsaA"/>
    <property type="match status" value="1"/>
</dbReference>
<gene>
    <name evidence="4" type="primary">tsaA</name>
    <name evidence="4" type="ORF">HZF24_12830</name>
</gene>